<dbReference type="RefSeq" id="XP_026606499.1">
    <property type="nucleotide sequence ID" value="XM_026745633.1"/>
</dbReference>
<gene>
    <name evidence="1" type="ORF">DSM5745_03617</name>
</gene>
<proteinExistence type="predicted"/>
<evidence type="ECO:0000313" key="1">
    <source>
        <dbReference type="EMBL" id="RDW86975.1"/>
    </source>
</evidence>
<name>A0A3D8SKV9_9EURO</name>
<sequence>MDDHPGPFQFTTRQDNTSVSIGVPWTAVFAEVDEHDEVTEVIGDPADRWEQETGISVRVLPQPQLGVYSLLLIGLRIRYRNTDDGKVREQDAYVYLTEAILESYRVKRVFPDIERNTQCQSQSPLGKFLKQSTLPYKQVWRLQVRLRNHDFLDAYLFNNRTFGDQSATMERIRGYLKTHDVLTLYLRTSGSPEQSLNNLREYIQRDRDVNPYDAWYPAGQNVHILSAKNCQSPERRPRVEYMTRTNYLWWSDYATILEYSIVSENDESVRAIAALENQEIPLRLVTLPDT</sequence>
<comment type="caution">
    <text evidence="1">The sequence shown here is derived from an EMBL/GenBank/DDBJ whole genome shotgun (WGS) entry which is preliminary data.</text>
</comment>
<dbReference type="EMBL" id="PVWQ01000003">
    <property type="protein sequence ID" value="RDW86975.1"/>
    <property type="molecule type" value="Genomic_DNA"/>
</dbReference>
<protein>
    <submittedName>
        <fullName evidence="1">Uncharacterized protein</fullName>
    </submittedName>
</protein>
<dbReference type="Proteomes" id="UP000256690">
    <property type="component" value="Unassembled WGS sequence"/>
</dbReference>
<evidence type="ECO:0000313" key="2">
    <source>
        <dbReference type="Proteomes" id="UP000256690"/>
    </source>
</evidence>
<reference evidence="1 2" key="1">
    <citation type="journal article" date="2018" name="IMA Fungus">
        <title>IMA Genome-F 9: Draft genome sequence of Annulohypoxylon stygium, Aspergillus mulundensis, Berkeleyomyces basicola (syn. Thielaviopsis basicola), Ceratocystis smalleyi, two Cercospora beticola strains, Coleophoma cylindrospora, Fusarium fracticaudum, Phialophora cf. hyalina, and Morchella septimelata.</title>
        <authorList>
            <person name="Wingfield B.D."/>
            <person name="Bills G.F."/>
            <person name="Dong Y."/>
            <person name="Huang W."/>
            <person name="Nel W.J."/>
            <person name="Swalarsk-Parry B.S."/>
            <person name="Vaghefi N."/>
            <person name="Wilken P.M."/>
            <person name="An Z."/>
            <person name="de Beer Z.W."/>
            <person name="De Vos L."/>
            <person name="Chen L."/>
            <person name="Duong T.A."/>
            <person name="Gao Y."/>
            <person name="Hammerbacher A."/>
            <person name="Kikkert J.R."/>
            <person name="Li Y."/>
            <person name="Li H."/>
            <person name="Li K."/>
            <person name="Li Q."/>
            <person name="Liu X."/>
            <person name="Ma X."/>
            <person name="Naidoo K."/>
            <person name="Pethybridge S.J."/>
            <person name="Sun J."/>
            <person name="Steenkamp E.T."/>
            <person name="van der Nest M.A."/>
            <person name="van Wyk S."/>
            <person name="Wingfield M.J."/>
            <person name="Xiong C."/>
            <person name="Yue Q."/>
            <person name="Zhang X."/>
        </authorList>
    </citation>
    <scope>NUCLEOTIDE SEQUENCE [LARGE SCALE GENOMIC DNA]</scope>
    <source>
        <strain evidence="1 2">DSM 5745</strain>
    </source>
</reference>
<accession>A0A3D8SKV9</accession>
<organism evidence="1 2">
    <name type="scientific">Aspergillus mulundensis</name>
    <dbReference type="NCBI Taxonomy" id="1810919"/>
    <lineage>
        <taxon>Eukaryota</taxon>
        <taxon>Fungi</taxon>
        <taxon>Dikarya</taxon>
        <taxon>Ascomycota</taxon>
        <taxon>Pezizomycotina</taxon>
        <taxon>Eurotiomycetes</taxon>
        <taxon>Eurotiomycetidae</taxon>
        <taxon>Eurotiales</taxon>
        <taxon>Aspergillaceae</taxon>
        <taxon>Aspergillus</taxon>
        <taxon>Aspergillus subgen. Nidulantes</taxon>
    </lineage>
</organism>
<keyword evidence="2" id="KW-1185">Reference proteome</keyword>
<dbReference type="GeneID" id="38113987"/>
<dbReference type="STRING" id="1810919.A0A3D8SKV9"/>
<dbReference type="AlphaFoldDB" id="A0A3D8SKV9"/>